<organism evidence="1 2">
    <name type="scientific">Methyloligella halotolerans</name>
    <dbReference type="NCBI Taxonomy" id="1177755"/>
    <lineage>
        <taxon>Bacteria</taxon>
        <taxon>Pseudomonadati</taxon>
        <taxon>Pseudomonadota</taxon>
        <taxon>Alphaproteobacteria</taxon>
        <taxon>Hyphomicrobiales</taxon>
        <taxon>Hyphomicrobiaceae</taxon>
        <taxon>Methyloligella</taxon>
    </lineage>
</organism>
<gene>
    <name evidence="1" type="ORF">A7A08_00493</name>
</gene>
<dbReference type="PATRIC" id="fig|1177755.3.peg.489"/>
<reference evidence="1 2" key="1">
    <citation type="submission" date="2016-07" db="EMBL/GenBank/DDBJ databases">
        <title>Draft genome sequence of Methyloligella halotolerans C2T (VKM B-2706T=CCUG 61687T=DSM 25045T), a halotolerant polyhydroxybutyrate accumulating methylotroph.</title>
        <authorList>
            <person name="Vasilenko O.V."/>
            <person name="Doronina N.V."/>
            <person name="Poroshina M.N."/>
            <person name="Tarlachkov S.V."/>
            <person name="Trotsenko Y.A."/>
        </authorList>
    </citation>
    <scope>NUCLEOTIDE SEQUENCE [LARGE SCALE GENOMIC DNA]</scope>
    <source>
        <strain evidence="1 2">VKM B-2706</strain>
    </source>
</reference>
<evidence type="ECO:0000313" key="1">
    <source>
        <dbReference type="EMBL" id="ODA68661.1"/>
    </source>
</evidence>
<evidence type="ECO:0000313" key="2">
    <source>
        <dbReference type="Proteomes" id="UP000095087"/>
    </source>
</evidence>
<dbReference type="Proteomes" id="UP000095087">
    <property type="component" value="Unassembled WGS sequence"/>
</dbReference>
<dbReference type="EMBL" id="MASI01000001">
    <property type="protein sequence ID" value="ODA68661.1"/>
    <property type="molecule type" value="Genomic_DNA"/>
</dbReference>
<dbReference type="SUPFAM" id="SSF52540">
    <property type="entry name" value="P-loop containing nucleoside triphosphate hydrolases"/>
    <property type="match status" value="1"/>
</dbReference>
<name>A0A1E2S2J7_9HYPH</name>
<accession>A0A1E2S2J7</accession>
<dbReference type="AlphaFoldDB" id="A0A1E2S2J7"/>
<protein>
    <recommendedName>
        <fullName evidence="3">Sulfotransferase domain protein</fullName>
    </recommendedName>
</protein>
<proteinExistence type="predicted"/>
<keyword evidence="2" id="KW-1185">Reference proteome</keyword>
<comment type="caution">
    <text evidence="1">The sequence shown here is derived from an EMBL/GenBank/DDBJ whole genome shotgun (WGS) entry which is preliminary data.</text>
</comment>
<dbReference type="InterPro" id="IPR027417">
    <property type="entry name" value="P-loop_NTPase"/>
</dbReference>
<sequence>MAEVNALASSVPDVASNISTIGIPLGPYRNLTTLTAAILATHPQCLVLNHAASWMLEDRRLDFFWKGDLEQFLKAAVDHSFGGERGKVGGDIRLSHAFDDAAMRSLYERFNGDAVLTPNIRTLYWKDSMRVTNHMERLGIGPAEFTARYPQVRFLLPIRRPLDCARSNLRDKFRHLTSDPDPTKMDLTRIILEIIRNLTQHRAAVLTFTEKEMDGGFLARLCDFLGLDPIPEWIEAIETKLQVRKGYDHEPEEKEQYVEMVETMFFDDDAMRDRLLDLLD</sequence>
<dbReference type="Gene3D" id="3.40.50.300">
    <property type="entry name" value="P-loop containing nucleotide triphosphate hydrolases"/>
    <property type="match status" value="1"/>
</dbReference>
<dbReference type="STRING" id="1177755.A7A08_00493"/>
<evidence type="ECO:0008006" key="3">
    <source>
        <dbReference type="Google" id="ProtNLM"/>
    </source>
</evidence>